<accession>A0A1J5SFC5</accession>
<dbReference type="GO" id="GO:0010468">
    <property type="term" value="P:regulation of gene expression"/>
    <property type="evidence" value="ECO:0007669"/>
    <property type="project" value="TreeGrafter"/>
</dbReference>
<dbReference type="Pfam" id="PF14622">
    <property type="entry name" value="Ribonucleas_3_3"/>
    <property type="match status" value="1"/>
</dbReference>
<evidence type="ECO:0000256" key="14">
    <source>
        <dbReference type="ARBA" id="ARBA00022842"/>
    </source>
</evidence>
<evidence type="ECO:0000256" key="2">
    <source>
        <dbReference type="ARBA" id="ARBA00004496"/>
    </source>
</evidence>
<dbReference type="GO" id="GO:0004525">
    <property type="term" value="F:ribonuclease III activity"/>
    <property type="evidence" value="ECO:0007669"/>
    <property type="project" value="UniProtKB-EC"/>
</dbReference>
<dbReference type="SUPFAM" id="SSF54768">
    <property type="entry name" value="dsRNA-binding domain-like"/>
    <property type="match status" value="1"/>
</dbReference>
<dbReference type="GO" id="GO:0042802">
    <property type="term" value="F:identical protein binding"/>
    <property type="evidence" value="ECO:0007669"/>
    <property type="project" value="UniProtKB-ARBA"/>
</dbReference>
<evidence type="ECO:0000259" key="17">
    <source>
        <dbReference type="PROSITE" id="PS50142"/>
    </source>
</evidence>
<dbReference type="SMART" id="SM00358">
    <property type="entry name" value="DSRM"/>
    <property type="match status" value="1"/>
</dbReference>
<dbReference type="PANTHER" id="PTHR11207:SF0">
    <property type="entry name" value="RIBONUCLEASE 3"/>
    <property type="match status" value="1"/>
</dbReference>
<evidence type="ECO:0000259" key="16">
    <source>
        <dbReference type="PROSITE" id="PS50137"/>
    </source>
</evidence>
<evidence type="ECO:0000256" key="12">
    <source>
        <dbReference type="ARBA" id="ARBA00022759"/>
    </source>
</evidence>
<dbReference type="Gene3D" id="1.10.1520.10">
    <property type="entry name" value="Ribonuclease III domain"/>
    <property type="match status" value="1"/>
</dbReference>
<dbReference type="NCBIfam" id="TIGR02191">
    <property type="entry name" value="RNaseIII"/>
    <property type="match status" value="1"/>
</dbReference>
<dbReference type="PROSITE" id="PS50137">
    <property type="entry name" value="DS_RBD"/>
    <property type="match status" value="1"/>
</dbReference>
<dbReference type="GO" id="GO:0046872">
    <property type="term" value="F:metal ion binding"/>
    <property type="evidence" value="ECO:0007669"/>
    <property type="project" value="UniProtKB-KW"/>
</dbReference>
<keyword evidence="13 18" id="KW-0378">Hydrolase</keyword>
<reference evidence="18" key="1">
    <citation type="submission" date="2016-10" db="EMBL/GenBank/DDBJ databases">
        <title>Sequence of Gallionella enrichment culture.</title>
        <authorList>
            <person name="Poehlein A."/>
            <person name="Muehling M."/>
            <person name="Daniel R."/>
        </authorList>
    </citation>
    <scope>NUCLEOTIDE SEQUENCE</scope>
</reference>
<feature type="domain" description="DRBM" evidence="16">
    <location>
        <begin position="152"/>
        <end position="222"/>
    </location>
</feature>
<evidence type="ECO:0000256" key="8">
    <source>
        <dbReference type="ARBA" id="ARBA00022664"/>
    </source>
</evidence>
<comment type="subunit">
    <text evidence="4">Homodimer.</text>
</comment>
<dbReference type="FunFam" id="1.10.1520.10:FF:000001">
    <property type="entry name" value="Ribonuclease 3"/>
    <property type="match status" value="1"/>
</dbReference>
<evidence type="ECO:0000256" key="15">
    <source>
        <dbReference type="ARBA" id="ARBA00022884"/>
    </source>
</evidence>
<dbReference type="GO" id="GO:0003725">
    <property type="term" value="F:double-stranded RNA binding"/>
    <property type="evidence" value="ECO:0007669"/>
    <property type="project" value="TreeGrafter"/>
</dbReference>
<organism evidence="18">
    <name type="scientific">mine drainage metagenome</name>
    <dbReference type="NCBI Taxonomy" id="410659"/>
    <lineage>
        <taxon>unclassified sequences</taxon>
        <taxon>metagenomes</taxon>
        <taxon>ecological metagenomes</taxon>
    </lineage>
</organism>
<comment type="caution">
    <text evidence="18">The sequence shown here is derived from an EMBL/GenBank/DDBJ whole genome shotgun (WGS) entry which is preliminary data.</text>
</comment>
<feature type="domain" description="RNase III" evidence="17">
    <location>
        <begin position="3"/>
        <end position="125"/>
    </location>
</feature>
<dbReference type="InterPro" id="IPR000999">
    <property type="entry name" value="RNase_III_dom"/>
</dbReference>
<sequence>MTQLRLSKRLTYIFTNDGLLTQALTHRSYSSHNNERLEFLGDGALNFIIANQLFQRFPKLAEGDLSRLRAQLVKEATLSEIAFTLDLGDALNLGEGELKSAGWRRPSILADALEAIIGAIYLDGGFAAAEAFVLNLYAHKLDTIDPKVIDKDPKSLLQEFLQGKKIAVPEYTVMRLEGEAHAQLFVVECLVEKLNIRTVGEGASRRIAEQQAAQHALVALEKGALEKIKK</sequence>
<dbReference type="CDD" id="cd00593">
    <property type="entry name" value="RIBOc"/>
    <property type="match status" value="1"/>
</dbReference>
<dbReference type="GO" id="GO:0006397">
    <property type="term" value="P:mRNA processing"/>
    <property type="evidence" value="ECO:0007669"/>
    <property type="project" value="UniProtKB-KW"/>
</dbReference>
<dbReference type="GO" id="GO:0005737">
    <property type="term" value="C:cytoplasm"/>
    <property type="evidence" value="ECO:0007669"/>
    <property type="project" value="UniProtKB-SubCell"/>
</dbReference>
<dbReference type="PROSITE" id="PS00517">
    <property type="entry name" value="RNASE_3_1"/>
    <property type="match status" value="1"/>
</dbReference>
<keyword evidence="10" id="KW-0540">Nuclease</keyword>
<dbReference type="PANTHER" id="PTHR11207">
    <property type="entry name" value="RIBONUCLEASE III"/>
    <property type="match status" value="1"/>
</dbReference>
<evidence type="ECO:0000313" key="18">
    <source>
        <dbReference type="EMBL" id="OIR02885.1"/>
    </source>
</evidence>
<dbReference type="Pfam" id="PF00035">
    <property type="entry name" value="dsrm"/>
    <property type="match status" value="1"/>
</dbReference>
<comment type="catalytic activity">
    <reaction evidence="1">
        <text>Endonucleolytic cleavage to 5'-phosphomonoester.</text>
        <dbReference type="EC" id="3.1.26.3"/>
    </reaction>
</comment>
<gene>
    <name evidence="18" type="primary">rnc_6</name>
    <name evidence="18" type="ORF">GALL_150930</name>
</gene>
<dbReference type="InterPro" id="IPR014720">
    <property type="entry name" value="dsRBD_dom"/>
</dbReference>
<dbReference type="Gene3D" id="3.30.160.20">
    <property type="match status" value="1"/>
</dbReference>
<dbReference type="GO" id="GO:0008033">
    <property type="term" value="P:tRNA processing"/>
    <property type="evidence" value="ECO:0007669"/>
    <property type="project" value="UniProtKB-KW"/>
</dbReference>
<evidence type="ECO:0000256" key="3">
    <source>
        <dbReference type="ARBA" id="ARBA00010183"/>
    </source>
</evidence>
<evidence type="ECO:0000256" key="10">
    <source>
        <dbReference type="ARBA" id="ARBA00022722"/>
    </source>
</evidence>
<comment type="subcellular location">
    <subcellularLocation>
        <location evidence="2">Cytoplasm</location>
    </subcellularLocation>
</comment>
<keyword evidence="7" id="KW-0698">rRNA processing</keyword>
<name>A0A1J5SFC5_9ZZZZ</name>
<keyword evidence="12" id="KW-0255">Endonuclease</keyword>
<dbReference type="CDD" id="cd10845">
    <property type="entry name" value="DSRM_RNAse_III_family"/>
    <property type="match status" value="1"/>
</dbReference>
<evidence type="ECO:0000256" key="11">
    <source>
        <dbReference type="ARBA" id="ARBA00022723"/>
    </source>
</evidence>
<keyword evidence="14" id="KW-0460">Magnesium</keyword>
<evidence type="ECO:0000256" key="6">
    <source>
        <dbReference type="ARBA" id="ARBA00022490"/>
    </source>
</evidence>
<keyword evidence="6" id="KW-0963">Cytoplasm</keyword>
<dbReference type="EC" id="3.1.26.3" evidence="5"/>
<evidence type="ECO:0000256" key="13">
    <source>
        <dbReference type="ARBA" id="ARBA00022801"/>
    </source>
</evidence>
<dbReference type="InterPro" id="IPR011907">
    <property type="entry name" value="RNase_III"/>
</dbReference>
<evidence type="ECO:0000256" key="5">
    <source>
        <dbReference type="ARBA" id="ARBA00012177"/>
    </source>
</evidence>
<dbReference type="EMBL" id="MLJW01000071">
    <property type="protein sequence ID" value="OIR02885.1"/>
    <property type="molecule type" value="Genomic_DNA"/>
</dbReference>
<dbReference type="SMART" id="SM00535">
    <property type="entry name" value="RIBOc"/>
    <property type="match status" value="1"/>
</dbReference>
<evidence type="ECO:0000256" key="4">
    <source>
        <dbReference type="ARBA" id="ARBA00011738"/>
    </source>
</evidence>
<evidence type="ECO:0000256" key="9">
    <source>
        <dbReference type="ARBA" id="ARBA00022694"/>
    </source>
</evidence>
<evidence type="ECO:0000256" key="1">
    <source>
        <dbReference type="ARBA" id="ARBA00000109"/>
    </source>
</evidence>
<dbReference type="AlphaFoldDB" id="A0A1J5SFC5"/>
<evidence type="ECO:0000256" key="7">
    <source>
        <dbReference type="ARBA" id="ARBA00022552"/>
    </source>
</evidence>
<keyword evidence="8" id="KW-0507">mRNA processing</keyword>
<dbReference type="HAMAP" id="MF_00104">
    <property type="entry name" value="RNase_III"/>
    <property type="match status" value="1"/>
</dbReference>
<dbReference type="FunFam" id="3.30.160.20:FF:000003">
    <property type="entry name" value="Ribonuclease 3"/>
    <property type="match status" value="1"/>
</dbReference>
<protein>
    <recommendedName>
        <fullName evidence="5">ribonuclease III</fullName>
        <ecNumber evidence="5">3.1.26.3</ecNumber>
    </recommendedName>
</protein>
<dbReference type="PROSITE" id="PS50142">
    <property type="entry name" value="RNASE_3_2"/>
    <property type="match status" value="1"/>
</dbReference>
<dbReference type="GO" id="GO:0006364">
    <property type="term" value="P:rRNA processing"/>
    <property type="evidence" value="ECO:0007669"/>
    <property type="project" value="UniProtKB-KW"/>
</dbReference>
<comment type="similarity">
    <text evidence="3">Belongs to the ribonuclease III family.</text>
</comment>
<proteinExistence type="inferred from homology"/>
<dbReference type="SUPFAM" id="SSF69065">
    <property type="entry name" value="RNase III domain-like"/>
    <property type="match status" value="1"/>
</dbReference>
<keyword evidence="11" id="KW-0479">Metal-binding</keyword>
<dbReference type="InterPro" id="IPR036389">
    <property type="entry name" value="RNase_III_sf"/>
</dbReference>
<keyword evidence="15" id="KW-0694">RNA-binding</keyword>
<keyword evidence="9" id="KW-0819">tRNA processing</keyword>